<evidence type="ECO:0000256" key="3">
    <source>
        <dbReference type="ARBA" id="ARBA00023082"/>
    </source>
</evidence>
<evidence type="ECO:0000256" key="4">
    <source>
        <dbReference type="ARBA" id="ARBA00023163"/>
    </source>
</evidence>
<evidence type="ECO:0000259" key="6">
    <source>
        <dbReference type="Pfam" id="PF08281"/>
    </source>
</evidence>
<keyword evidence="4" id="KW-0804">Transcription</keyword>
<sequence>MCFFFYDVGSLRKGYNSVEKIVTFFKVYASNVKMRFKEDHLYIQQTLRGNMNAYGQLIQKHEKYVFTLAMRILKNKEEAEEACQDAFMKAYHSLKTFEGKSKFTTWLYTIVYNEAVGRLRKSKNYTVQLDEVEEMESNSSDYLDGLKSLQLVERKDLIKRGLDAMKPAESAALTLFYLEEQSVKEIEEIMGLTSSHVKILLHRGRKSLLESLQKITNSELIHLL</sequence>
<keyword evidence="2" id="KW-0805">Transcription regulation</keyword>
<evidence type="ECO:0000313" key="8">
    <source>
        <dbReference type="Proteomes" id="UP000249610"/>
    </source>
</evidence>
<name>A0A327PKD3_9BACT</name>
<organism evidence="7 8">
    <name type="scientific">Algoriphagus yeomjeoni</name>
    <dbReference type="NCBI Taxonomy" id="291403"/>
    <lineage>
        <taxon>Bacteria</taxon>
        <taxon>Pseudomonadati</taxon>
        <taxon>Bacteroidota</taxon>
        <taxon>Cytophagia</taxon>
        <taxon>Cytophagales</taxon>
        <taxon>Cyclobacteriaceae</taxon>
        <taxon>Algoriphagus</taxon>
    </lineage>
</organism>
<dbReference type="CDD" id="cd06171">
    <property type="entry name" value="Sigma70_r4"/>
    <property type="match status" value="1"/>
</dbReference>
<accession>A0A327PKD3</accession>
<dbReference type="NCBIfam" id="TIGR02937">
    <property type="entry name" value="sigma70-ECF"/>
    <property type="match status" value="1"/>
</dbReference>
<dbReference type="Proteomes" id="UP000249610">
    <property type="component" value="Unassembled WGS sequence"/>
</dbReference>
<keyword evidence="3" id="KW-0731">Sigma factor</keyword>
<dbReference type="GO" id="GO:0006352">
    <property type="term" value="P:DNA-templated transcription initiation"/>
    <property type="evidence" value="ECO:0007669"/>
    <property type="project" value="InterPro"/>
</dbReference>
<dbReference type="InterPro" id="IPR039425">
    <property type="entry name" value="RNA_pol_sigma-70-like"/>
</dbReference>
<dbReference type="GO" id="GO:0016987">
    <property type="term" value="F:sigma factor activity"/>
    <property type="evidence" value="ECO:0007669"/>
    <property type="project" value="UniProtKB-KW"/>
</dbReference>
<dbReference type="SUPFAM" id="SSF88659">
    <property type="entry name" value="Sigma3 and sigma4 domains of RNA polymerase sigma factors"/>
    <property type="match status" value="1"/>
</dbReference>
<dbReference type="InterPro" id="IPR007627">
    <property type="entry name" value="RNA_pol_sigma70_r2"/>
</dbReference>
<dbReference type="PANTHER" id="PTHR43133">
    <property type="entry name" value="RNA POLYMERASE ECF-TYPE SIGMA FACTO"/>
    <property type="match status" value="1"/>
</dbReference>
<dbReference type="InterPro" id="IPR036388">
    <property type="entry name" value="WH-like_DNA-bd_sf"/>
</dbReference>
<dbReference type="GO" id="GO:0003677">
    <property type="term" value="F:DNA binding"/>
    <property type="evidence" value="ECO:0007669"/>
    <property type="project" value="InterPro"/>
</dbReference>
<reference evidence="7 8" key="1">
    <citation type="submission" date="2018-06" db="EMBL/GenBank/DDBJ databases">
        <title>Genomic Encyclopedia of Archaeal and Bacterial Type Strains, Phase II (KMG-II): from individual species to whole genera.</title>
        <authorList>
            <person name="Goeker M."/>
        </authorList>
    </citation>
    <scope>NUCLEOTIDE SEQUENCE [LARGE SCALE GENOMIC DNA]</scope>
    <source>
        <strain evidence="7 8">DSM 23446</strain>
    </source>
</reference>
<evidence type="ECO:0000256" key="2">
    <source>
        <dbReference type="ARBA" id="ARBA00023015"/>
    </source>
</evidence>
<feature type="domain" description="RNA polymerase sigma factor 70 region 4 type 2" evidence="6">
    <location>
        <begin position="158"/>
        <end position="208"/>
    </location>
</feature>
<comment type="caution">
    <text evidence="7">The sequence shown here is derived from an EMBL/GenBank/DDBJ whole genome shotgun (WGS) entry which is preliminary data.</text>
</comment>
<gene>
    <name evidence="7" type="ORF">LV83_02165</name>
</gene>
<dbReference type="InterPro" id="IPR013249">
    <property type="entry name" value="RNA_pol_sigma70_r4_t2"/>
</dbReference>
<dbReference type="InterPro" id="IPR013324">
    <property type="entry name" value="RNA_pol_sigma_r3/r4-like"/>
</dbReference>
<dbReference type="EMBL" id="QLLK01000005">
    <property type="protein sequence ID" value="RAI90156.1"/>
    <property type="molecule type" value="Genomic_DNA"/>
</dbReference>
<comment type="similarity">
    <text evidence="1">Belongs to the sigma-70 factor family. ECF subfamily.</text>
</comment>
<dbReference type="InterPro" id="IPR013325">
    <property type="entry name" value="RNA_pol_sigma_r2"/>
</dbReference>
<keyword evidence="8" id="KW-1185">Reference proteome</keyword>
<dbReference type="Pfam" id="PF04542">
    <property type="entry name" value="Sigma70_r2"/>
    <property type="match status" value="1"/>
</dbReference>
<dbReference type="Gene3D" id="1.10.10.10">
    <property type="entry name" value="Winged helix-like DNA-binding domain superfamily/Winged helix DNA-binding domain"/>
    <property type="match status" value="1"/>
</dbReference>
<proteinExistence type="inferred from homology"/>
<evidence type="ECO:0000313" key="7">
    <source>
        <dbReference type="EMBL" id="RAI90156.1"/>
    </source>
</evidence>
<feature type="domain" description="RNA polymerase sigma-70 region 2" evidence="5">
    <location>
        <begin position="57"/>
        <end position="123"/>
    </location>
</feature>
<evidence type="ECO:0000259" key="5">
    <source>
        <dbReference type="Pfam" id="PF04542"/>
    </source>
</evidence>
<dbReference type="Pfam" id="PF08281">
    <property type="entry name" value="Sigma70_r4_2"/>
    <property type="match status" value="1"/>
</dbReference>
<dbReference type="SUPFAM" id="SSF88946">
    <property type="entry name" value="Sigma2 domain of RNA polymerase sigma factors"/>
    <property type="match status" value="1"/>
</dbReference>
<dbReference type="PANTHER" id="PTHR43133:SF51">
    <property type="entry name" value="RNA POLYMERASE SIGMA FACTOR"/>
    <property type="match status" value="1"/>
</dbReference>
<dbReference type="InterPro" id="IPR014284">
    <property type="entry name" value="RNA_pol_sigma-70_dom"/>
</dbReference>
<evidence type="ECO:0000256" key="1">
    <source>
        <dbReference type="ARBA" id="ARBA00010641"/>
    </source>
</evidence>
<dbReference type="AlphaFoldDB" id="A0A327PKD3"/>
<protein>
    <submittedName>
        <fullName evidence="7">RNA polymerase sigma-70 factor (ECF subfamily)</fullName>
    </submittedName>
</protein>
<dbReference type="Gene3D" id="1.10.1740.10">
    <property type="match status" value="1"/>
</dbReference>